<dbReference type="InterPro" id="IPR002123">
    <property type="entry name" value="Plipid/glycerol_acylTrfase"/>
</dbReference>
<dbReference type="GO" id="GO:0005886">
    <property type="term" value="C:plasma membrane"/>
    <property type="evidence" value="ECO:0007669"/>
    <property type="project" value="TreeGrafter"/>
</dbReference>
<dbReference type="GO" id="GO:0006654">
    <property type="term" value="P:phosphatidic acid biosynthetic process"/>
    <property type="evidence" value="ECO:0007669"/>
    <property type="project" value="TreeGrafter"/>
</dbReference>
<evidence type="ECO:0000313" key="4">
    <source>
        <dbReference type="EMBL" id="BBI33634.1"/>
    </source>
</evidence>
<dbReference type="CDD" id="cd06551">
    <property type="entry name" value="LPLAT"/>
    <property type="match status" value="1"/>
</dbReference>
<dbReference type="PANTHER" id="PTHR10434">
    <property type="entry name" value="1-ACYL-SN-GLYCEROL-3-PHOSPHATE ACYLTRANSFERASE"/>
    <property type="match status" value="1"/>
</dbReference>
<dbReference type="SMART" id="SM00563">
    <property type="entry name" value="PlsC"/>
    <property type="match status" value="1"/>
</dbReference>
<evidence type="ECO:0000256" key="2">
    <source>
        <dbReference type="ARBA" id="ARBA00023315"/>
    </source>
</evidence>
<reference evidence="4 5" key="1">
    <citation type="submission" date="2019-01" db="EMBL/GenBank/DDBJ databases">
        <title>Complete genome sequence of Cohnella hallensis HS21 isolated from Korean fir (Abies koreana) rhizospheric soil.</title>
        <authorList>
            <person name="Jiang L."/>
            <person name="Kang S.W."/>
            <person name="Kim S."/>
            <person name="Jung J."/>
            <person name="Kim C.Y."/>
            <person name="Kim D.H."/>
            <person name="Kim S.W."/>
            <person name="Lee J."/>
        </authorList>
    </citation>
    <scope>NUCLEOTIDE SEQUENCE [LARGE SCALE GENOMIC DNA]</scope>
    <source>
        <strain evidence="4 5">HS21</strain>
    </source>
</reference>
<feature type="domain" description="Phospholipid/glycerol acyltransferase" evidence="3">
    <location>
        <begin position="45"/>
        <end position="162"/>
    </location>
</feature>
<protein>
    <submittedName>
        <fullName evidence="4">Glycerol acyltransferase</fullName>
    </submittedName>
</protein>
<organism evidence="4 5">
    <name type="scientific">Cohnella abietis</name>
    <dbReference type="NCBI Taxonomy" id="2507935"/>
    <lineage>
        <taxon>Bacteria</taxon>
        <taxon>Bacillati</taxon>
        <taxon>Bacillota</taxon>
        <taxon>Bacilli</taxon>
        <taxon>Bacillales</taxon>
        <taxon>Paenibacillaceae</taxon>
        <taxon>Cohnella</taxon>
    </lineage>
</organism>
<dbReference type="GO" id="GO:0003841">
    <property type="term" value="F:1-acylglycerol-3-phosphate O-acyltransferase activity"/>
    <property type="evidence" value="ECO:0007669"/>
    <property type="project" value="TreeGrafter"/>
</dbReference>
<proteinExistence type="predicted"/>
<accession>A0A3T1D6D5</accession>
<dbReference type="OrthoDB" id="152799at2"/>
<sequence length="252" mass="29282">MIQAQRSLRFEKIFALYNDRYLLRRNFHSFGVRGNIDPVAEGRPVIYLMNHSSWWDGLVVFHAVMRLSSRKHYLMMDELQMKRYPFFRKIGAFSVDKTGARSVMESLRYAEDLLKDGKPVWLFPQGDIYPLERRPLKFSGGAAYLLERHPEAVIQPVTAYYSLTMHQKPDVSLFFGCPQQGECDDISRKEATSALERMLEMQLEEHRKQVIAGNGRASETDFRSLLRGNQSVSDTFYGFKRGVAKWSSFFGR</sequence>
<dbReference type="PANTHER" id="PTHR10434:SF11">
    <property type="entry name" value="1-ACYL-SN-GLYCEROL-3-PHOSPHATE ACYLTRANSFERASE"/>
    <property type="match status" value="1"/>
</dbReference>
<evidence type="ECO:0000313" key="5">
    <source>
        <dbReference type="Proteomes" id="UP000289856"/>
    </source>
</evidence>
<name>A0A3T1D6D5_9BACL</name>
<dbReference type="EMBL" id="AP019400">
    <property type="protein sequence ID" value="BBI33634.1"/>
    <property type="molecule type" value="Genomic_DNA"/>
</dbReference>
<keyword evidence="1 4" id="KW-0808">Transferase</keyword>
<keyword evidence="2 4" id="KW-0012">Acyltransferase</keyword>
<keyword evidence="5" id="KW-1185">Reference proteome</keyword>
<dbReference type="RefSeq" id="WP_130609650.1">
    <property type="nucleotide sequence ID" value="NZ_AP019400.1"/>
</dbReference>
<dbReference type="SUPFAM" id="SSF69593">
    <property type="entry name" value="Glycerol-3-phosphate (1)-acyltransferase"/>
    <property type="match status" value="1"/>
</dbReference>
<evidence type="ECO:0000256" key="1">
    <source>
        <dbReference type="ARBA" id="ARBA00022679"/>
    </source>
</evidence>
<dbReference type="Proteomes" id="UP000289856">
    <property type="component" value="Chromosome"/>
</dbReference>
<evidence type="ECO:0000259" key="3">
    <source>
        <dbReference type="SMART" id="SM00563"/>
    </source>
</evidence>
<dbReference type="KEGG" id="cohn:KCTCHS21_30330"/>
<dbReference type="Pfam" id="PF01553">
    <property type="entry name" value="Acyltransferase"/>
    <property type="match status" value="1"/>
</dbReference>
<dbReference type="AlphaFoldDB" id="A0A3T1D6D5"/>
<gene>
    <name evidence="4" type="ORF">KCTCHS21_30330</name>
</gene>